<dbReference type="Pfam" id="PF00501">
    <property type="entry name" value="AMP-binding"/>
    <property type="match status" value="1"/>
</dbReference>
<dbReference type="PANTHER" id="PTHR43767">
    <property type="entry name" value="LONG-CHAIN-FATTY-ACID--COA LIGASE"/>
    <property type="match status" value="1"/>
</dbReference>
<dbReference type="PANTHER" id="PTHR43767:SF8">
    <property type="entry name" value="LONG-CHAIN-FATTY-ACID--COA LIGASE"/>
    <property type="match status" value="1"/>
</dbReference>
<evidence type="ECO:0000256" key="1">
    <source>
        <dbReference type="ARBA" id="ARBA00004170"/>
    </source>
</evidence>
<feature type="domain" description="AMP-dependent synthetase/ligase" evidence="8">
    <location>
        <begin position="38"/>
        <end position="415"/>
    </location>
</feature>
<evidence type="ECO:0000259" key="8">
    <source>
        <dbReference type="Pfam" id="PF00501"/>
    </source>
</evidence>
<keyword evidence="3 10" id="KW-0436">Ligase</keyword>
<evidence type="ECO:0000256" key="7">
    <source>
        <dbReference type="ARBA" id="ARBA00042773"/>
    </source>
</evidence>
<reference evidence="10 11" key="1">
    <citation type="journal article" date="2015" name="Antonie Van Leeuwenhoek">
        <title>Bosea vaviloviae sp. nov., a new species of slow-growing rhizobia isolated from nodules of the relict species Vavilovia formosa (Stev.) Fed.</title>
        <authorList>
            <person name="Safronova V.I."/>
            <person name="Kuznetsova I.G."/>
            <person name="Sazanova A.L."/>
            <person name="Kimeklis A.K."/>
            <person name="Belimov A.A."/>
            <person name="Andronov E.E."/>
            <person name="Pinaev A.G."/>
            <person name="Chizhevskaya E.P."/>
            <person name="Pukhaev A.R."/>
            <person name="Popov K.P."/>
            <person name="Willems A."/>
            <person name="Tikhonovich I.A."/>
        </authorList>
    </citation>
    <scope>NUCLEOTIDE SEQUENCE [LARGE SCALE GENOMIC DNA]</scope>
    <source>
        <strain evidence="10 11">Vaf18</strain>
    </source>
</reference>
<keyword evidence="11" id="KW-1185">Reference proteome</keyword>
<dbReference type="OrthoDB" id="9803968at2"/>
<dbReference type="InterPro" id="IPR045851">
    <property type="entry name" value="AMP-bd_C_sf"/>
</dbReference>
<dbReference type="Pfam" id="PF13193">
    <property type="entry name" value="AMP-binding_C"/>
    <property type="match status" value="1"/>
</dbReference>
<accession>A0A1D7U993</accession>
<dbReference type="GO" id="GO:0016020">
    <property type="term" value="C:membrane"/>
    <property type="evidence" value="ECO:0007669"/>
    <property type="project" value="UniProtKB-SubCell"/>
</dbReference>
<dbReference type="Gene3D" id="3.40.50.12780">
    <property type="entry name" value="N-terminal domain of ligase-like"/>
    <property type="match status" value="1"/>
</dbReference>
<dbReference type="SUPFAM" id="SSF56801">
    <property type="entry name" value="Acetyl-CoA synthetase-like"/>
    <property type="match status" value="1"/>
</dbReference>
<evidence type="ECO:0000256" key="5">
    <source>
        <dbReference type="ARBA" id="ARBA00026121"/>
    </source>
</evidence>
<evidence type="ECO:0000256" key="3">
    <source>
        <dbReference type="ARBA" id="ARBA00022598"/>
    </source>
</evidence>
<evidence type="ECO:0000259" key="9">
    <source>
        <dbReference type="Pfam" id="PF13193"/>
    </source>
</evidence>
<dbReference type="GO" id="GO:0004467">
    <property type="term" value="F:long-chain fatty acid-CoA ligase activity"/>
    <property type="evidence" value="ECO:0007669"/>
    <property type="project" value="UniProtKB-EC"/>
</dbReference>
<name>A0A1D7U993_9HYPH</name>
<dbReference type="InterPro" id="IPR025110">
    <property type="entry name" value="AMP-bd_C"/>
</dbReference>
<dbReference type="Proteomes" id="UP000094969">
    <property type="component" value="Chromosome"/>
</dbReference>
<evidence type="ECO:0000313" key="10">
    <source>
        <dbReference type="EMBL" id="AOO83951.1"/>
    </source>
</evidence>
<evidence type="ECO:0000256" key="4">
    <source>
        <dbReference type="ARBA" id="ARBA00023136"/>
    </source>
</evidence>
<dbReference type="Gene3D" id="3.30.300.30">
    <property type="match status" value="1"/>
</dbReference>
<gene>
    <name evidence="10" type="ORF">BHK69_29020</name>
</gene>
<dbReference type="InterPro" id="IPR020845">
    <property type="entry name" value="AMP-binding_CS"/>
</dbReference>
<dbReference type="InterPro" id="IPR000873">
    <property type="entry name" value="AMP-dep_synth/lig_dom"/>
</dbReference>
<organism evidence="10 11">
    <name type="scientific">Bosea vaviloviae</name>
    <dbReference type="NCBI Taxonomy" id="1526658"/>
    <lineage>
        <taxon>Bacteria</taxon>
        <taxon>Pseudomonadati</taxon>
        <taxon>Pseudomonadota</taxon>
        <taxon>Alphaproteobacteria</taxon>
        <taxon>Hyphomicrobiales</taxon>
        <taxon>Boseaceae</taxon>
        <taxon>Bosea</taxon>
    </lineage>
</organism>
<dbReference type="RefSeq" id="WP_069693145.1">
    <property type="nucleotide sequence ID" value="NZ_CP017147.1"/>
</dbReference>
<dbReference type="AlphaFoldDB" id="A0A1D7U993"/>
<comment type="pathway">
    <text evidence="2">Lipid metabolism; fatty acid beta-oxidation.</text>
</comment>
<evidence type="ECO:0000313" key="11">
    <source>
        <dbReference type="Proteomes" id="UP000094969"/>
    </source>
</evidence>
<evidence type="ECO:0000256" key="2">
    <source>
        <dbReference type="ARBA" id="ARBA00005005"/>
    </source>
</evidence>
<dbReference type="PROSITE" id="PS00455">
    <property type="entry name" value="AMP_BINDING"/>
    <property type="match status" value="1"/>
</dbReference>
<evidence type="ECO:0000256" key="6">
    <source>
        <dbReference type="ARBA" id="ARBA00039545"/>
    </source>
</evidence>
<dbReference type="InterPro" id="IPR050237">
    <property type="entry name" value="ATP-dep_AMP-bd_enzyme"/>
</dbReference>
<proteinExistence type="predicted"/>
<dbReference type="EC" id="6.2.1.3" evidence="5"/>
<comment type="subcellular location">
    <subcellularLocation>
        <location evidence="1">Membrane</location>
        <topology evidence="1">Peripheral membrane protein</topology>
    </subcellularLocation>
</comment>
<dbReference type="EMBL" id="CP017147">
    <property type="protein sequence ID" value="AOO83951.1"/>
    <property type="molecule type" value="Genomic_DNA"/>
</dbReference>
<protein>
    <recommendedName>
        <fullName evidence="6">Long-chain-fatty-acid--CoA ligase</fullName>
        <ecNumber evidence="5">6.2.1.3</ecNumber>
    </recommendedName>
    <alternativeName>
        <fullName evidence="7">Long-chain acyl-CoA synthetase</fullName>
    </alternativeName>
</protein>
<dbReference type="InterPro" id="IPR042099">
    <property type="entry name" value="ANL_N_sf"/>
</dbReference>
<keyword evidence="4" id="KW-0472">Membrane</keyword>
<dbReference type="KEGG" id="bvv:BHK69_29020"/>
<dbReference type="STRING" id="1526658.BHK69_29020"/>
<feature type="domain" description="AMP-binding enzyme C-terminal" evidence="9">
    <location>
        <begin position="466"/>
        <end position="541"/>
    </location>
</feature>
<sequence>MSATGNSGPRPVWQQRFPKACDWEASVETGIVPDLLAAAVAARPNAPAIEFRERRTSYAELDAMVAQLAAGLIADGVKRGDRVALLLPNTLWHPIAFFAIARCGASVVHLSALDAPRELEHKLKATKPGRLITTNLPGFLPNARSLLEAGAVPRLLVGEDGRWGQGEAAPLAIPNQASVARLDDLMDAAPPASWPVVSPDDVMLLQFTGGTTGLPKAAMLSHGNLVSAVNIYRLWTDGEPLEPGAQKTICVLPLFHIYALTTLLLRHIRDGNEILLRQRFDVETLIADISVKRATLFSGVPTMWFALLNREGVETVDFSSLRSCVSGGAPLPFEVQTKLEGILGVRLNNGWGMTETAPAGSRVPGDAKPRPGLIGMPLPGITMKIVSLEPERDDFPPGEIGEIAIKGPNVFKGYLDDEVATQEAFHEGWFLTGDLGRMDEDGLFEIVDRRKNMIISSGYNVYPVAIESAIYEHPAVQEVVVIGVDDAYRGQAAKAFVKLKTGHAPFSLEELSVFLKDRLGRHEMPRALEFRESLPRSAAGKLLAKVLVAEEKQKQAASAATDSAA</sequence>